<dbReference type="RefSeq" id="WP_252674072.1">
    <property type="nucleotide sequence ID" value="NZ_CP099547.1"/>
</dbReference>
<dbReference type="NCBIfam" id="NF033863">
    <property type="entry name" value="immun_TipC_fam"/>
    <property type="match status" value="1"/>
</dbReference>
<keyword evidence="1" id="KW-0472">Membrane</keyword>
<protein>
    <submittedName>
        <fullName evidence="2">TipC family immunity protein</fullName>
    </submittedName>
</protein>
<name>A0ABY5AJ39_9ACTO</name>
<organism evidence="2 3">
    <name type="scientific">Arcanobacterium pinnipediorum</name>
    <dbReference type="NCBI Taxonomy" id="1503041"/>
    <lineage>
        <taxon>Bacteria</taxon>
        <taxon>Bacillati</taxon>
        <taxon>Actinomycetota</taxon>
        <taxon>Actinomycetes</taxon>
        <taxon>Actinomycetales</taxon>
        <taxon>Actinomycetaceae</taxon>
        <taxon>Arcanobacterium</taxon>
    </lineage>
</organism>
<dbReference type="InterPro" id="IPR048042">
    <property type="entry name" value="TipC-like"/>
</dbReference>
<sequence length="215" mass="25090">MSKKTYRWGVFGAFLVAVGVVVWWWITPQYANVFEEMYEDERGIFTEVLPWSSFRDLPNILGQEYFVIRSRAFELDSYTIDEAYAAEFDTSTLDGWKIDFFFSYIPGDEQFSIFFNGHDEEKGVDLTITYGYDFQAHVLRENVYLRSENGPAVPLDDAELREYLADHGVSVEDVKVASDELLFDRVIHNWVTYTWSDFSADNLGDIKIVRSSFYE</sequence>
<feature type="transmembrane region" description="Helical" evidence="1">
    <location>
        <begin position="7"/>
        <end position="26"/>
    </location>
</feature>
<evidence type="ECO:0000313" key="2">
    <source>
        <dbReference type="EMBL" id="USR80222.1"/>
    </source>
</evidence>
<evidence type="ECO:0000313" key="3">
    <source>
        <dbReference type="Proteomes" id="UP001056109"/>
    </source>
</evidence>
<reference evidence="2" key="1">
    <citation type="submission" date="2022-06" db="EMBL/GenBank/DDBJ databases">
        <title>Complete Genome Sequence of Arcanobacterium pinnipediorum strain DSM 28752 isolated from a harbour seal.</title>
        <authorList>
            <person name="Borowiak M."/>
            <person name="Kreitlow A."/>
            <person name="Alssahen M."/>
            <person name="Malorny B."/>
            <person name="Laemmler C."/>
            <person name="Prenger-Berninghoff E."/>
            <person name="Siebert U."/>
            <person name="Ploetz M."/>
            <person name="Abdulmawjood A."/>
        </authorList>
    </citation>
    <scope>NUCLEOTIDE SEQUENCE</scope>
    <source>
        <strain evidence="2">DSM 28752</strain>
    </source>
</reference>
<keyword evidence="1" id="KW-1133">Transmembrane helix</keyword>
<keyword evidence="1" id="KW-0812">Transmembrane</keyword>
<accession>A0ABY5AJ39</accession>
<evidence type="ECO:0000256" key="1">
    <source>
        <dbReference type="SAM" id="Phobius"/>
    </source>
</evidence>
<dbReference type="Proteomes" id="UP001056109">
    <property type="component" value="Chromosome"/>
</dbReference>
<gene>
    <name evidence="2" type="ORF">NG665_02805</name>
</gene>
<proteinExistence type="predicted"/>
<dbReference type="EMBL" id="CP099547">
    <property type="protein sequence ID" value="USR80222.1"/>
    <property type="molecule type" value="Genomic_DNA"/>
</dbReference>
<keyword evidence="3" id="KW-1185">Reference proteome</keyword>